<evidence type="ECO:0000313" key="2">
    <source>
        <dbReference type="EMBL" id="GED72983.1"/>
    </source>
</evidence>
<evidence type="ECO:0008006" key="6">
    <source>
        <dbReference type="Google" id="ProtNLM"/>
    </source>
</evidence>
<evidence type="ECO:0000256" key="1">
    <source>
        <dbReference type="SAM" id="Phobius"/>
    </source>
</evidence>
<dbReference type="EMBL" id="LGIQ01000009">
    <property type="protein sequence ID" value="KNB70486.1"/>
    <property type="molecule type" value="Genomic_DNA"/>
</dbReference>
<protein>
    <recommendedName>
        <fullName evidence="6">Major facilitator superfamily (MFS) profile domain-containing protein</fullName>
    </recommendedName>
</protein>
<comment type="caution">
    <text evidence="3">The sequence shown here is derived from an EMBL/GenBank/DDBJ whole genome shotgun (WGS) entry which is preliminary data.</text>
</comment>
<keyword evidence="1" id="KW-0812">Transmembrane</keyword>
<reference evidence="4" key="1">
    <citation type="submission" date="2015-07" db="EMBL/GenBank/DDBJ databases">
        <title>Genome sequencing project for genomic taxonomy and phylogenomics of Bacillus-like bacteria.</title>
        <authorList>
            <person name="Liu B."/>
            <person name="Wang J."/>
            <person name="Zhu Y."/>
            <person name="Liu G."/>
            <person name="Chen Q."/>
            <person name="Chen Z."/>
            <person name="Lan J."/>
            <person name="Che J."/>
            <person name="Ge C."/>
            <person name="Shi H."/>
            <person name="Pan Z."/>
            <person name="Liu X."/>
        </authorList>
    </citation>
    <scope>NUCLEOTIDE SEQUENCE [LARGE SCALE GENOMIC DNA]</scope>
    <source>
        <strain evidence="4">DSM 9887</strain>
    </source>
</reference>
<evidence type="ECO:0000313" key="3">
    <source>
        <dbReference type="EMBL" id="KNB70486.1"/>
    </source>
</evidence>
<keyword evidence="1" id="KW-1133">Transmembrane helix</keyword>
<evidence type="ECO:0000313" key="4">
    <source>
        <dbReference type="Proteomes" id="UP000036834"/>
    </source>
</evidence>
<dbReference type="Proteomes" id="UP000036834">
    <property type="component" value="Unassembled WGS sequence"/>
</dbReference>
<proteinExistence type="predicted"/>
<dbReference type="STRING" id="54915.ADS79_16320"/>
<dbReference type="Proteomes" id="UP000319578">
    <property type="component" value="Unassembled WGS sequence"/>
</dbReference>
<keyword evidence="5" id="KW-1185">Reference proteome</keyword>
<dbReference type="RefSeq" id="WP_049739475.1">
    <property type="nucleotide sequence ID" value="NZ_BJON01000038.1"/>
</dbReference>
<feature type="transmembrane region" description="Helical" evidence="1">
    <location>
        <begin position="6"/>
        <end position="31"/>
    </location>
</feature>
<sequence length="94" mass="10474">MKWLTGFVRFLMGIAIALVQTFLSSFMLTAVEGAYFGRMNGMISPVFTGSLLIGSSVSEMFLNATFLFVIYVTVGFIFLIAAFFSFNIQSIKER</sequence>
<dbReference type="AlphaFoldDB" id="A0A0K9YP82"/>
<accession>A0A0K9YP82</accession>
<keyword evidence="1" id="KW-0472">Membrane</keyword>
<organism evidence="3 4">
    <name type="scientific">Brevibacillus reuszeri</name>
    <dbReference type="NCBI Taxonomy" id="54915"/>
    <lineage>
        <taxon>Bacteria</taxon>
        <taxon>Bacillati</taxon>
        <taxon>Bacillota</taxon>
        <taxon>Bacilli</taxon>
        <taxon>Bacillales</taxon>
        <taxon>Paenibacillaceae</taxon>
        <taxon>Brevibacillus</taxon>
    </lineage>
</organism>
<dbReference type="EMBL" id="BJON01000038">
    <property type="protein sequence ID" value="GED72983.1"/>
    <property type="molecule type" value="Genomic_DNA"/>
</dbReference>
<feature type="transmembrane region" description="Helical" evidence="1">
    <location>
        <begin position="68"/>
        <end position="88"/>
    </location>
</feature>
<dbReference type="PATRIC" id="fig|54915.3.peg.2306"/>
<gene>
    <name evidence="3" type="ORF">ADS79_16320</name>
    <name evidence="2" type="ORF">BRE01_66850</name>
</gene>
<name>A0A0K9YP82_9BACL</name>
<evidence type="ECO:0000313" key="5">
    <source>
        <dbReference type="Proteomes" id="UP000319578"/>
    </source>
</evidence>
<reference evidence="3" key="2">
    <citation type="submission" date="2015-07" db="EMBL/GenBank/DDBJ databases">
        <title>MeaNS - Measles Nucleotide Surveillance Program.</title>
        <authorList>
            <person name="Tran T."/>
            <person name="Druce J."/>
        </authorList>
    </citation>
    <scope>NUCLEOTIDE SEQUENCE</scope>
    <source>
        <strain evidence="3">DSM 9887</strain>
    </source>
</reference>
<reference evidence="2 5" key="3">
    <citation type="submission" date="2019-06" db="EMBL/GenBank/DDBJ databases">
        <title>Whole genome shotgun sequence of Brevibacillus reuszeri NBRC 15719.</title>
        <authorList>
            <person name="Hosoyama A."/>
            <person name="Uohara A."/>
            <person name="Ohji S."/>
            <person name="Ichikawa N."/>
        </authorList>
    </citation>
    <scope>NUCLEOTIDE SEQUENCE [LARGE SCALE GENOMIC DNA]</scope>
    <source>
        <strain evidence="2 5">NBRC 15719</strain>
    </source>
</reference>